<evidence type="ECO:0000256" key="13">
    <source>
        <dbReference type="SAM" id="MobiDB-lite"/>
    </source>
</evidence>
<evidence type="ECO:0000313" key="14">
    <source>
        <dbReference type="EMBL" id="GBG30394.1"/>
    </source>
</evidence>
<protein>
    <recommendedName>
        <fullName evidence="11">Dynein regulatory complex protein 12</fullName>
    </recommendedName>
</protein>
<evidence type="ECO:0000313" key="15">
    <source>
        <dbReference type="Proteomes" id="UP000241890"/>
    </source>
</evidence>
<evidence type="ECO:0000256" key="3">
    <source>
        <dbReference type="ARBA" id="ARBA00011248"/>
    </source>
</evidence>
<evidence type="ECO:0000256" key="6">
    <source>
        <dbReference type="ARBA" id="ARBA00023054"/>
    </source>
</evidence>
<keyword evidence="6 12" id="KW-0175">Coiled coil</keyword>
<organism evidence="14 15">
    <name type="scientific">Hondaea fermentalgiana</name>
    <dbReference type="NCBI Taxonomy" id="2315210"/>
    <lineage>
        <taxon>Eukaryota</taxon>
        <taxon>Sar</taxon>
        <taxon>Stramenopiles</taxon>
        <taxon>Bigyra</taxon>
        <taxon>Labyrinthulomycetes</taxon>
        <taxon>Thraustochytrida</taxon>
        <taxon>Thraustochytriidae</taxon>
        <taxon>Hondaea</taxon>
    </lineage>
</organism>
<keyword evidence="15" id="KW-1185">Reference proteome</keyword>
<evidence type="ECO:0000256" key="5">
    <source>
        <dbReference type="ARBA" id="ARBA00022846"/>
    </source>
</evidence>
<dbReference type="InterPro" id="IPR033585">
    <property type="entry name" value="DRC12-like"/>
</dbReference>
<sequence>MGKGKGKGKKNDGGGEGGAELTPMEVAKLLQAENLALQRQLAERQEEATKAMASRREIQNRVIELKRDFEDEQKQTFQITADMTRQYKSMQEELLTRINILENTINELNDKLEQANASIDDMKKERAEVIAQKDAEINEHKQRMEDMAKEFGDMLKETLDKMGERIDVSGKGWENESAGVVQQKLAEFKV</sequence>
<feature type="coiled-coil region" evidence="12">
    <location>
        <begin position="27"/>
        <end position="157"/>
    </location>
</feature>
<keyword evidence="8" id="KW-0206">Cytoskeleton</keyword>
<name>A0A2R5GR88_9STRA</name>
<comment type="caution">
    <text evidence="14">The sequence shown here is derived from an EMBL/GenBank/DDBJ whole genome shotgun (WGS) entry which is preliminary data.</text>
</comment>
<evidence type="ECO:0000256" key="4">
    <source>
        <dbReference type="ARBA" id="ARBA00022490"/>
    </source>
</evidence>
<dbReference type="PANTHER" id="PTHR28656:SF1">
    <property type="entry name" value="COILED-COIL DOMAIN-CONTAINING PROTEIN 153"/>
    <property type="match status" value="1"/>
</dbReference>
<evidence type="ECO:0000256" key="8">
    <source>
        <dbReference type="ARBA" id="ARBA00023212"/>
    </source>
</evidence>
<evidence type="ECO:0000256" key="2">
    <source>
        <dbReference type="ARBA" id="ARBA00004611"/>
    </source>
</evidence>
<evidence type="ECO:0000256" key="12">
    <source>
        <dbReference type="SAM" id="Coils"/>
    </source>
</evidence>
<keyword evidence="9" id="KW-0966">Cell projection</keyword>
<dbReference type="InParanoid" id="A0A2R5GR88"/>
<comment type="subcellular location">
    <subcellularLocation>
        <location evidence="2">Cytoplasm</location>
        <location evidence="2">Cytoskeleton</location>
        <location evidence="2">Flagellum axoneme</location>
    </subcellularLocation>
</comment>
<reference evidence="14 15" key="1">
    <citation type="submission" date="2017-12" db="EMBL/GenBank/DDBJ databases">
        <title>Sequencing, de novo assembly and annotation of complete genome of a new Thraustochytrid species, strain FCC1311.</title>
        <authorList>
            <person name="Sedici K."/>
            <person name="Godart F."/>
            <person name="Aiese Cigliano R."/>
            <person name="Sanseverino W."/>
            <person name="Barakat M."/>
            <person name="Ortet P."/>
            <person name="Marechal E."/>
            <person name="Cagnac O."/>
            <person name="Amato A."/>
        </authorList>
    </citation>
    <scope>NUCLEOTIDE SEQUENCE [LARGE SCALE GENOMIC DNA]</scope>
</reference>
<feature type="region of interest" description="Disordered" evidence="13">
    <location>
        <begin position="1"/>
        <end position="22"/>
    </location>
</feature>
<accession>A0A2R5GR88</accession>
<keyword evidence="4" id="KW-0963">Cytoplasm</keyword>
<evidence type="ECO:0000256" key="10">
    <source>
        <dbReference type="ARBA" id="ARBA00044754"/>
    </source>
</evidence>
<dbReference type="Gene3D" id="1.10.287.1490">
    <property type="match status" value="1"/>
</dbReference>
<evidence type="ECO:0000256" key="7">
    <source>
        <dbReference type="ARBA" id="ARBA00023069"/>
    </source>
</evidence>
<comment type="subunit">
    <text evidence="3">Component of the nexin-dynein regulatory complex (N-DRC).</text>
</comment>
<evidence type="ECO:0000256" key="1">
    <source>
        <dbReference type="ARBA" id="ARBA00003029"/>
    </source>
</evidence>
<comment type="similarity">
    <text evidence="10">Belongs to the DRC12 family.</text>
</comment>
<evidence type="ECO:0000256" key="11">
    <source>
        <dbReference type="ARBA" id="ARBA00044800"/>
    </source>
</evidence>
<keyword evidence="7" id="KW-0969">Cilium</keyword>
<dbReference type="OrthoDB" id="10264405at2759"/>
<dbReference type="PANTHER" id="PTHR28656">
    <property type="entry name" value="COILED-COIL DOMAIN-CONTAINING PROTEIN 153"/>
    <property type="match status" value="1"/>
</dbReference>
<comment type="function">
    <text evidence="1">Component of the nexin-dynein regulatory complex (N-DRC), a key regulator of ciliary/flagellar motility which maintains the alignment and integrity of the distal axoneme and regulates microtubule sliding in motile axonemes.</text>
</comment>
<dbReference type="EMBL" id="BEYU01000076">
    <property type="protein sequence ID" value="GBG30394.1"/>
    <property type="molecule type" value="Genomic_DNA"/>
</dbReference>
<keyword evidence="5" id="KW-0282">Flagellum</keyword>
<evidence type="ECO:0000256" key="9">
    <source>
        <dbReference type="ARBA" id="ARBA00023273"/>
    </source>
</evidence>
<proteinExistence type="inferred from homology"/>
<gene>
    <name evidence="14" type="ORF">FCC1311_066132</name>
</gene>
<dbReference type="AlphaFoldDB" id="A0A2R5GR88"/>
<dbReference type="Proteomes" id="UP000241890">
    <property type="component" value="Unassembled WGS sequence"/>
</dbReference>